<evidence type="ECO:0008006" key="4">
    <source>
        <dbReference type="Google" id="ProtNLM"/>
    </source>
</evidence>
<gene>
    <name evidence="2" type="ORF">KJI95_04415</name>
</gene>
<comment type="caution">
    <text evidence="2">The sequence shown here is derived from an EMBL/GenBank/DDBJ whole genome shotgun (WGS) entry which is preliminary data.</text>
</comment>
<evidence type="ECO:0000256" key="1">
    <source>
        <dbReference type="SAM" id="MobiDB-lite"/>
    </source>
</evidence>
<evidence type="ECO:0000313" key="2">
    <source>
        <dbReference type="EMBL" id="MBT1443770.1"/>
    </source>
</evidence>
<dbReference type="EMBL" id="JAHEPS010000001">
    <property type="protein sequence ID" value="MBT1443770.1"/>
    <property type="molecule type" value="Genomic_DNA"/>
</dbReference>
<feature type="region of interest" description="Disordered" evidence="1">
    <location>
        <begin position="201"/>
        <end position="240"/>
    </location>
</feature>
<accession>A0ABS5V006</accession>
<keyword evidence="3" id="KW-1185">Reference proteome</keyword>
<dbReference type="RefSeq" id="WP_214505930.1">
    <property type="nucleotide sequence ID" value="NZ_JAHEPS010000001.1"/>
</dbReference>
<reference evidence="2 3" key="1">
    <citation type="submission" date="2021-05" db="EMBL/GenBank/DDBJ databases">
        <title>Shewanella sp. JM162201.</title>
        <authorList>
            <person name="Xu S."/>
            <person name="Li A."/>
        </authorList>
    </citation>
    <scope>NUCLEOTIDE SEQUENCE [LARGE SCALE GENOMIC DNA]</scope>
    <source>
        <strain evidence="2 3">JM162201</strain>
    </source>
</reference>
<proteinExistence type="predicted"/>
<dbReference type="Proteomes" id="UP001195903">
    <property type="component" value="Unassembled WGS sequence"/>
</dbReference>
<protein>
    <recommendedName>
        <fullName evidence="4">DUF4274 domain-containing protein</fullName>
    </recommendedName>
</protein>
<organism evidence="2 3">
    <name type="scientific">Shewanella jiangmenensis</name>
    <dbReference type="NCBI Taxonomy" id="2837387"/>
    <lineage>
        <taxon>Bacteria</taxon>
        <taxon>Pseudomonadati</taxon>
        <taxon>Pseudomonadota</taxon>
        <taxon>Gammaproteobacteria</taxon>
        <taxon>Alteromonadales</taxon>
        <taxon>Shewanellaceae</taxon>
        <taxon>Shewanella</taxon>
    </lineage>
</organism>
<name>A0ABS5V006_9GAMM</name>
<evidence type="ECO:0000313" key="3">
    <source>
        <dbReference type="Proteomes" id="UP001195903"/>
    </source>
</evidence>
<sequence>MANNAYLINSVIHSSDIVEILERGEAYEVLSTAGNQIPVIWYFCFEASDLIANQYHCVDDDESPFVLNYMAPCTTKERAQANLFASKSLVIEFCGDEKLGEQYWEKAVADLQDMPYPYLSLHPIEVLFLNDPDVEAATFAKGFSRSRDSFDAMAELAFYDSSLPPVSLVELYRNPYLDRLRARNASALDMGVKGIDSFGWAQSPDAKGPDTTSAADNADKAPPPAISQHQTDAAITKPSKPWWKFW</sequence>